<evidence type="ECO:0000313" key="2">
    <source>
        <dbReference type="Proteomes" id="UP001456524"/>
    </source>
</evidence>
<evidence type="ECO:0000313" key="1">
    <source>
        <dbReference type="EMBL" id="KAK8173727.1"/>
    </source>
</evidence>
<organism evidence="1 2">
    <name type="scientific">Phyllosticta citrichinensis</name>
    <dbReference type="NCBI Taxonomy" id="1130410"/>
    <lineage>
        <taxon>Eukaryota</taxon>
        <taxon>Fungi</taxon>
        <taxon>Dikarya</taxon>
        <taxon>Ascomycota</taxon>
        <taxon>Pezizomycotina</taxon>
        <taxon>Dothideomycetes</taxon>
        <taxon>Dothideomycetes incertae sedis</taxon>
        <taxon>Botryosphaeriales</taxon>
        <taxon>Phyllostictaceae</taxon>
        <taxon>Phyllosticta</taxon>
    </lineage>
</organism>
<reference evidence="1 2" key="1">
    <citation type="journal article" date="2022" name="G3 (Bethesda)">
        <title>Enemy or ally: a genomic approach to elucidate the lifestyle of Phyllosticta citrichinaensis.</title>
        <authorList>
            <person name="Buijs V.A."/>
            <person name="Groenewald J.Z."/>
            <person name="Haridas S."/>
            <person name="LaButti K.M."/>
            <person name="Lipzen A."/>
            <person name="Martin F.M."/>
            <person name="Barry K."/>
            <person name="Grigoriev I.V."/>
            <person name="Crous P.W."/>
            <person name="Seidl M.F."/>
        </authorList>
    </citation>
    <scope>NUCLEOTIDE SEQUENCE [LARGE SCALE GENOMIC DNA]</scope>
    <source>
        <strain evidence="1 2">CBS 129764</strain>
    </source>
</reference>
<dbReference type="EMBL" id="JBBWUH010000003">
    <property type="protein sequence ID" value="KAK8173727.1"/>
    <property type="molecule type" value="Genomic_DNA"/>
</dbReference>
<keyword evidence="2" id="KW-1185">Reference proteome</keyword>
<sequence>MNPLDCASFGLTLTLKRSSALAGRRLDSHDGLFTIGITSGLDVLSAPDALDVPVVVEREKKEERDGCSGCAARRLRTPPIQDCFKTDPLELSLEIAGPFRPWTLNQRLRNPNYKLLTMLSILQHLLFFPAAVSVTAFTHQTAPQPAGYPSLPHQICAQTPHNLPDGGVFRPAEQGHCKQTTIEVCASKKCARIAANGGTELCLERCIDEGPGDTECTNQGLLSWQNGCQLKAGGPSVDPWNVPYPGPADRRVGACTTNKDFPCVLTRDMNYVP</sequence>
<accession>A0ABR1XZW3</accession>
<comment type="caution">
    <text evidence="1">The sequence shown here is derived from an EMBL/GenBank/DDBJ whole genome shotgun (WGS) entry which is preliminary data.</text>
</comment>
<gene>
    <name evidence="1" type="ORF">IWX90DRAFT_152570</name>
</gene>
<dbReference type="Proteomes" id="UP001456524">
    <property type="component" value="Unassembled WGS sequence"/>
</dbReference>
<protein>
    <submittedName>
        <fullName evidence="1">Uncharacterized protein</fullName>
    </submittedName>
</protein>
<proteinExistence type="predicted"/>
<name>A0ABR1XZW3_9PEZI</name>